<evidence type="ECO:0000256" key="3">
    <source>
        <dbReference type="ARBA" id="ARBA00008040"/>
    </source>
</evidence>
<dbReference type="InterPro" id="IPR030664">
    <property type="entry name" value="SdhA/FrdA/AprA"/>
</dbReference>
<organism evidence="16">
    <name type="scientific">freshwater metagenome</name>
    <dbReference type="NCBI Taxonomy" id="449393"/>
    <lineage>
        <taxon>unclassified sequences</taxon>
        <taxon>metagenomes</taxon>
        <taxon>ecological metagenomes</taxon>
    </lineage>
</organism>
<keyword evidence="8" id="KW-0274">FAD</keyword>
<sequence>MSTQLNSKIPAGPLGDKWSSYKEDVKLVNPNNKRKFKVIVVGTGLAGASAAATLAELGYQVDAFTFHDSPRRAHSIAAQGGINAAKNYQGDGDSVHRLFHDTIKGGDFRAREANVHRLAEVSVNIIDQMVAQGVPFAREYGGLLDNRSFGGAQVSRTFYARGQTGQQLLLGAYQQLARQVGLGGVRLFNRSELVDVVTVEGRAAGIVVRDLITGEVTSHAAHAVVLATGGYGNAFFLSTNAMSCNVTAAWRAHRKGAYFANPCYTQIHPTCIPQSDEFQSKLTLMSESLRNDGRVWVPKNQDEKRSAADIPEEDRDYYLERLYPSYGNLAPRDISSRAAKRAVDKGLGVGPLKNGVYLDFADAIARLGKDVVKERYGNLFDMYERIAGENPYDMPMRMYPASHYTMGGLWVDYELMTSIPGLYAAGEANFSDHGANRLGASALMQGLADGYFVLPYTIGNYLAPMLNKAIPSVDHPEFKAAELAARERFTGYLNIGGTRSPDWFHREVGKIIWDYCGMERTEQGLEKALSELPALYDEFKKDLRVTGNGESLNQTLEKAGRVDDFFQLGMLMCRDALERQESCGGHFRAEYQTEEGEALRDDDKFCHVAAWEWSGDPMTAKRNIEELEFENVHLATRSYK</sequence>
<dbReference type="FunFam" id="3.50.50.60:FF:000009">
    <property type="entry name" value="Succinate dehydrogenase flavoprotein subunit"/>
    <property type="match status" value="1"/>
</dbReference>
<dbReference type="InterPro" id="IPR015939">
    <property type="entry name" value="Fum_Rdtase/Succ_DH_flav-like_C"/>
</dbReference>
<name>A0A6J7U8B4_9ZZZZ</name>
<comment type="similarity">
    <text evidence="3">Belongs to the FAD-dependent oxidoreductase 2 family. FRD/SDH subfamily.</text>
</comment>
<dbReference type="GO" id="GO:0009055">
    <property type="term" value="F:electron transfer activity"/>
    <property type="evidence" value="ECO:0007669"/>
    <property type="project" value="TreeGrafter"/>
</dbReference>
<dbReference type="FunFam" id="1.20.58.100:FF:000003">
    <property type="entry name" value="Succinate dehydrogenase flavoprotein subunit"/>
    <property type="match status" value="1"/>
</dbReference>
<proteinExistence type="inferred from homology"/>
<keyword evidence="5" id="KW-0813">Transport</keyword>
<dbReference type="InterPro" id="IPR011280">
    <property type="entry name" value="Succ_DH/Fum_Rdt_flav_su"/>
</dbReference>
<dbReference type="Gene3D" id="1.20.58.100">
    <property type="entry name" value="Fumarate reductase/succinate dehydrogenase flavoprotein-like, C-terminal domain"/>
    <property type="match status" value="1"/>
</dbReference>
<dbReference type="GO" id="GO:0005886">
    <property type="term" value="C:plasma membrane"/>
    <property type="evidence" value="ECO:0007669"/>
    <property type="project" value="UniProtKB-SubCell"/>
</dbReference>
<feature type="domain" description="FAD-dependent oxidoreductase 2 FAD-binding" evidence="13">
    <location>
        <begin position="38"/>
        <end position="443"/>
    </location>
</feature>
<dbReference type="EMBL" id="CAFBQU010000007">
    <property type="protein sequence ID" value="CAB5062105.1"/>
    <property type="molecule type" value="Genomic_DNA"/>
</dbReference>
<evidence type="ECO:0000256" key="8">
    <source>
        <dbReference type="ARBA" id="ARBA00022827"/>
    </source>
</evidence>
<comment type="catalytic activity">
    <reaction evidence="12">
        <text>a quinone + succinate = fumarate + a quinol</text>
        <dbReference type="Rhea" id="RHEA:40523"/>
        <dbReference type="ChEBI" id="CHEBI:24646"/>
        <dbReference type="ChEBI" id="CHEBI:29806"/>
        <dbReference type="ChEBI" id="CHEBI:30031"/>
        <dbReference type="ChEBI" id="CHEBI:132124"/>
        <dbReference type="EC" id="1.3.5.1"/>
    </reaction>
</comment>
<reference evidence="16" key="1">
    <citation type="submission" date="2020-05" db="EMBL/GenBank/DDBJ databases">
        <authorList>
            <person name="Chiriac C."/>
            <person name="Salcher M."/>
            <person name="Ghai R."/>
            <person name="Kavagutti S V."/>
        </authorList>
    </citation>
    <scope>NUCLEOTIDE SEQUENCE</scope>
</reference>
<evidence type="ECO:0000256" key="12">
    <source>
        <dbReference type="ARBA" id="ARBA00049220"/>
    </source>
</evidence>
<dbReference type="SUPFAM" id="SSF56425">
    <property type="entry name" value="Succinate dehydrogenase/fumarate reductase flavoprotein, catalytic domain"/>
    <property type="match status" value="1"/>
</dbReference>
<dbReference type="GO" id="GO:0009061">
    <property type="term" value="P:anaerobic respiration"/>
    <property type="evidence" value="ECO:0007669"/>
    <property type="project" value="TreeGrafter"/>
</dbReference>
<gene>
    <name evidence="15" type="ORF">UFOPK4098_00234</name>
    <name evidence="16" type="ORF">UFOPK4347_00449</name>
</gene>
<dbReference type="PRINTS" id="PR00368">
    <property type="entry name" value="FADPNR"/>
</dbReference>
<dbReference type="GO" id="GO:0008177">
    <property type="term" value="F:succinate dehydrogenase (quinone) activity"/>
    <property type="evidence" value="ECO:0007669"/>
    <property type="project" value="UniProtKB-EC"/>
</dbReference>
<evidence type="ECO:0000256" key="9">
    <source>
        <dbReference type="ARBA" id="ARBA00022982"/>
    </source>
</evidence>
<dbReference type="PANTHER" id="PTHR11632:SF53">
    <property type="entry name" value="SUCCINATE DEHYDROGENASE FLAVOPROTEIN SUBUNIT"/>
    <property type="match status" value="1"/>
</dbReference>
<keyword evidence="11" id="KW-0472">Membrane</keyword>
<dbReference type="AlphaFoldDB" id="A0A6J7U8B4"/>
<dbReference type="SUPFAM" id="SSF51905">
    <property type="entry name" value="FAD/NAD(P)-binding domain"/>
    <property type="match status" value="1"/>
</dbReference>
<keyword evidence="9" id="KW-0249">Electron transport</keyword>
<dbReference type="FunFam" id="3.90.700.10:FF:000006">
    <property type="entry name" value="Succinate dehydrogenase flavoprotein subunit"/>
    <property type="match status" value="1"/>
</dbReference>
<dbReference type="Pfam" id="PF02910">
    <property type="entry name" value="Succ_DH_flav_C"/>
    <property type="match status" value="1"/>
</dbReference>
<dbReference type="PANTHER" id="PTHR11632">
    <property type="entry name" value="SUCCINATE DEHYDROGENASE 2 FLAVOPROTEIN SUBUNIT"/>
    <property type="match status" value="1"/>
</dbReference>
<evidence type="ECO:0000256" key="10">
    <source>
        <dbReference type="ARBA" id="ARBA00023002"/>
    </source>
</evidence>
<comment type="cofactor">
    <cofactor evidence="1">
        <name>FAD</name>
        <dbReference type="ChEBI" id="CHEBI:57692"/>
    </cofactor>
</comment>
<evidence type="ECO:0000256" key="7">
    <source>
        <dbReference type="ARBA" id="ARBA00022630"/>
    </source>
</evidence>
<dbReference type="InterPro" id="IPR037099">
    <property type="entry name" value="Fum_R/Succ_DH_flav-like_C_sf"/>
</dbReference>
<dbReference type="NCBIfam" id="NF005749">
    <property type="entry name" value="PRK07573.1"/>
    <property type="match status" value="1"/>
</dbReference>
<accession>A0A6J7U8B4</accession>
<evidence type="ECO:0000256" key="5">
    <source>
        <dbReference type="ARBA" id="ARBA00022448"/>
    </source>
</evidence>
<evidence type="ECO:0000259" key="13">
    <source>
        <dbReference type="Pfam" id="PF00890"/>
    </source>
</evidence>
<keyword evidence="10" id="KW-0560">Oxidoreductase</keyword>
<evidence type="ECO:0000313" key="15">
    <source>
        <dbReference type="EMBL" id="CAB5010118.1"/>
    </source>
</evidence>
<comment type="subcellular location">
    <subcellularLocation>
        <location evidence="2">Cell membrane</location>
        <topology evidence="2">Peripheral membrane protein</topology>
        <orientation evidence="2">Cytoplasmic side</orientation>
    </subcellularLocation>
</comment>
<dbReference type="NCBIfam" id="TIGR01811">
    <property type="entry name" value="sdhA_Bsu"/>
    <property type="match status" value="1"/>
</dbReference>
<feature type="domain" description="Fumarate reductase/succinate dehydrogenase flavoprotein-like C-terminal" evidence="14">
    <location>
        <begin position="505"/>
        <end position="639"/>
    </location>
</feature>
<protein>
    <recommendedName>
        <fullName evidence="4">succinate dehydrogenase</fullName>
        <ecNumber evidence="4">1.3.5.1</ecNumber>
    </recommendedName>
</protein>
<evidence type="ECO:0000256" key="4">
    <source>
        <dbReference type="ARBA" id="ARBA00012792"/>
    </source>
</evidence>
<keyword evidence="7" id="KW-0285">Flavoprotein</keyword>
<dbReference type="Gene3D" id="3.50.50.60">
    <property type="entry name" value="FAD/NAD(P)-binding domain"/>
    <property type="match status" value="1"/>
</dbReference>
<evidence type="ECO:0000313" key="16">
    <source>
        <dbReference type="EMBL" id="CAB5062105.1"/>
    </source>
</evidence>
<keyword evidence="6" id="KW-1003">Cell membrane</keyword>
<evidence type="ECO:0000256" key="1">
    <source>
        <dbReference type="ARBA" id="ARBA00001974"/>
    </source>
</evidence>
<dbReference type="SUPFAM" id="SSF46977">
    <property type="entry name" value="Succinate dehydrogenase/fumarate reductase flavoprotein C-terminal domain"/>
    <property type="match status" value="1"/>
</dbReference>
<dbReference type="EMBL" id="CAFBPN010000005">
    <property type="protein sequence ID" value="CAB5010118.1"/>
    <property type="molecule type" value="Genomic_DNA"/>
</dbReference>
<evidence type="ECO:0000256" key="11">
    <source>
        <dbReference type="ARBA" id="ARBA00023136"/>
    </source>
</evidence>
<dbReference type="EC" id="1.3.5.1" evidence="4"/>
<dbReference type="Pfam" id="PF00890">
    <property type="entry name" value="FAD_binding_2"/>
    <property type="match status" value="1"/>
</dbReference>
<dbReference type="Gene3D" id="3.90.700.10">
    <property type="entry name" value="Succinate dehydrogenase/fumarate reductase flavoprotein, catalytic domain"/>
    <property type="match status" value="1"/>
</dbReference>
<evidence type="ECO:0000259" key="14">
    <source>
        <dbReference type="Pfam" id="PF02910"/>
    </source>
</evidence>
<dbReference type="GO" id="GO:0050660">
    <property type="term" value="F:flavin adenine dinucleotide binding"/>
    <property type="evidence" value="ECO:0007669"/>
    <property type="project" value="TreeGrafter"/>
</dbReference>
<dbReference type="InterPro" id="IPR036188">
    <property type="entry name" value="FAD/NAD-bd_sf"/>
</dbReference>
<evidence type="ECO:0000256" key="2">
    <source>
        <dbReference type="ARBA" id="ARBA00004413"/>
    </source>
</evidence>
<dbReference type="InterPro" id="IPR003953">
    <property type="entry name" value="FAD-dep_OxRdtase_2_FAD-bd"/>
</dbReference>
<dbReference type="InterPro" id="IPR027477">
    <property type="entry name" value="Succ_DH/fumarate_Rdtase_cat_sf"/>
</dbReference>
<evidence type="ECO:0000256" key="6">
    <source>
        <dbReference type="ARBA" id="ARBA00022475"/>
    </source>
</evidence>